<dbReference type="Proteomes" id="UP000320042">
    <property type="component" value="Unassembled WGS sequence"/>
</dbReference>
<reference evidence="1 2" key="1">
    <citation type="submission" date="2019-07" db="EMBL/GenBank/DDBJ databases">
        <authorList>
            <person name="Kim J."/>
        </authorList>
    </citation>
    <scope>NUCLEOTIDE SEQUENCE [LARGE SCALE GENOMIC DNA]</scope>
    <source>
        <strain evidence="2">dk17</strain>
    </source>
</reference>
<proteinExistence type="predicted"/>
<organism evidence="1 2">
    <name type="scientific">Mucilaginibacter pallidiroseus</name>
    <dbReference type="NCBI Taxonomy" id="2599295"/>
    <lineage>
        <taxon>Bacteria</taxon>
        <taxon>Pseudomonadati</taxon>
        <taxon>Bacteroidota</taxon>
        <taxon>Sphingobacteriia</taxon>
        <taxon>Sphingobacteriales</taxon>
        <taxon>Sphingobacteriaceae</taxon>
        <taxon>Mucilaginibacter</taxon>
    </lineage>
</organism>
<keyword evidence="2" id="KW-1185">Reference proteome</keyword>
<protein>
    <submittedName>
        <fullName evidence="1">Uncharacterized protein</fullName>
    </submittedName>
</protein>
<dbReference type="EMBL" id="VOEJ01000002">
    <property type="protein sequence ID" value="TWR30344.1"/>
    <property type="molecule type" value="Genomic_DNA"/>
</dbReference>
<comment type="caution">
    <text evidence="1">The sequence shown here is derived from an EMBL/GenBank/DDBJ whole genome shotgun (WGS) entry which is preliminary data.</text>
</comment>
<evidence type="ECO:0000313" key="1">
    <source>
        <dbReference type="EMBL" id="TWR30344.1"/>
    </source>
</evidence>
<sequence length="316" mass="36097">MANRILLSTYNLKVSVNASSDAILSQFDGSNDFLELFKGFMDDVFTNIKAAPSLNDRSILHLALDEPVTVLAEKRAIYGFISSGVNEDRFTVREGDDKKFESDPVKHVTYRNLFFYIEFPIGKTYAYLIIQKKRDIGAKGLLSKSLNLYLRERGYPDYNVVISNLLNKRVYDKMMLLGNLKKIDFIKRSIPNTIEELYDNEQKEYSDKGTLTTTIQSRSSLSNYWKSVIHNLFVGENKNSVIELNSKNDSVDEVEFQLEFKGKIKTFHVLQKHRTQPDIDVTGEVEIIDNQPTTESLIEVSQGLINDILTLKPVNA</sequence>
<accession>A0A563UG62</accession>
<evidence type="ECO:0000313" key="2">
    <source>
        <dbReference type="Proteomes" id="UP000320042"/>
    </source>
</evidence>
<dbReference type="OrthoDB" id="1431317at2"/>
<dbReference type="AlphaFoldDB" id="A0A563UG62"/>
<gene>
    <name evidence="1" type="ORF">FPZ43_05225</name>
</gene>
<dbReference type="RefSeq" id="WP_146380804.1">
    <property type="nucleotide sequence ID" value="NZ_VOEJ01000002.1"/>
</dbReference>
<name>A0A563UG62_9SPHI</name>